<proteinExistence type="predicted"/>
<dbReference type="EMBL" id="CYXN01000005">
    <property type="protein sequence ID" value="CUM90347.1"/>
    <property type="molecule type" value="Genomic_DNA"/>
</dbReference>
<accession>A0A173SKN6</accession>
<organism evidence="1 2">
    <name type="scientific">Faecalibacterium prausnitzii</name>
    <dbReference type="NCBI Taxonomy" id="853"/>
    <lineage>
        <taxon>Bacteria</taxon>
        <taxon>Bacillati</taxon>
        <taxon>Bacillota</taxon>
        <taxon>Clostridia</taxon>
        <taxon>Eubacteriales</taxon>
        <taxon>Oscillospiraceae</taxon>
        <taxon>Faecalibacterium</taxon>
    </lineage>
</organism>
<sequence>MNRELDGCYFRIVRDGVGRSVCFTDLTKEERDILLAEKDTQFLKNLCCYLADRIQELGDVIEEQSRQLLMDDLAIGRISGEENAWIPAEDVRQHFTERI</sequence>
<evidence type="ECO:0000313" key="2">
    <source>
        <dbReference type="Proteomes" id="UP000095649"/>
    </source>
</evidence>
<reference evidence="1 2" key="1">
    <citation type="submission" date="2015-09" db="EMBL/GenBank/DDBJ databases">
        <authorList>
            <consortium name="Pathogen Informatics"/>
        </authorList>
    </citation>
    <scope>NUCLEOTIDE SEQUENCE [LARGE SCALE GENOMIC DNA]</scope>
    <source>
        <strain evidence="1 2">2789STDY5834970</strain>
    </source>
</reference>
<dbReference type="Proteomes" id="UP000095649">
    <property type="component" value="Unassembled WGS sequence"/>
</dbReference>
<gene>
    <name evidence="1" type="ORF">ERS852582_01073</name>
</gene>
<protein>
    <submittedName>
        <fullName evidence="1">Uncharacterized protein</fullName>
    </submittedName>
</protein>
<dbReference type="OrthoDB" id="1691196at2"/>
<name>A0A173SKN6_9FIRM</name>
<evidence type="ECO:0000313" key="1">
    <source>
        <dbReference type="EMBL" id="CUM90347.1"/>
    </source>
</evidence>
<dbReference type="AlphaFoldDB" id="A0A173SKN6"/>
<dbReference type="RefSeq" id="WP_055185655.1">
    <property type="nucleotide sequence ID" value="NZ_CYXN01000005.1"/>
</dbReference>